<dbReference type="RefSeq" id="WP_039643869.1">
    <property type="nucleotide sequence ID" value="NZ_JXBL01000001.1"/>
</dbReference>
<dbReference type="Gene3D" id="3.40.50.12160">
    <property type="entry name" value="Methylthiotransferase, N-terminal domain"/>
    <property type="match status" value="1"/>
</dbReference>
<dbReference type="Pfam" id="PF01938">
    <property type="entry name" value="TRAM"/>
    <property type="match status" value="1"/>
</dbReference>
<evidence type="ECO:0000256" key="9">
    <source>
        <dbReference type="ARBA" id="ARBA00033765"/>
    </source>
</evidence>
<comment type="subcellular location">
    <subcellularLocation>
        <location evidence="13">Cytoplasm</location>
    </subcellularLocation>
</comment>
<dbReference type="FunFam" id="3.80.30.20:FF:000001">
    <property type="entry name" value="tRNA-2-methylthio-N(6)-dimethylallyladenosine synthase 2"/>
    <property type="match status" value="1"/>
</dbReference>
<comment type="function">
    <text evidence="1 13">Catalyzes the methylthiolation of N6-(dimethylallyl)adenosine (i(6)A), leading to the formation of 2-methylthio-N6-(dimethylallyl)adenosine (ms(2)i(6)A) at position 37 in tRNAs that read codons beginning with uridine.</text>
</comment>
<dbReference type="GO" id="GO:0046872">
    <property type="term" value="F:metal ion binding"/>
    <property type="evidence" value="ECO:0007669"/>
    <property type="project" value="UniProtKB-KW"/>
</dbReference>
<dbReference type="FunFam" id="3.40.50.12160:FF:000003">
    <property type="entry name" value="CDK5 regulatory subunit-associated protein 1"/>
    <property type="match status" value="1"/>
</dbReference>
<accession>A0A0C1QMK1</accession>
<dbReference type="AlphaFoldDB" id="A0A0C1QMK1"/>
<feature type="domain" description="MTTase N-terminal" evidence="15">
    <location>
        <begin position="5"/>
        <end position="121"/>
    </location>
</feature>
<dbReference type="InterPro" id="IPR058240">
    <property type="entry name" value="rSAM_sf"/>
</dbReference>
<evidence type="ECO:0000256" key="4">
    <source>
        <dbReference type="ARBA" id="ARBA00022679"/>
    </source>
</evidence>
<comment type="cofactor">
    <cofactor evidence="13">
        <name>[4Fe-4S] cluster</name>
        <dbReference type="ChEBI" id="CHEBI:49883"/>
    </cofactor>
    <text evidence="13">Binds 2 [4Fe-4S] clusters. One cluster is coordinated with 3 cysteines and an exchangeable S-adenosyl-L-methionine.</text>
</comment>
<dbReference type="NCBIfam" id="TIGR00089">
    <property type="entry name" value="MiaB/RimO family radical SAM methylthiotransferase"/>
    <property type="match status" value="1"/>
</dbReference>
<evidence type="ECO:0000256" key="2">
    <source>
        <dbReference type="ARBA" id="ARBA00022485"/>
    </source>
</evidence>
<evidence type="ECO:0000313" key="18">
    <source>
        <dbReference type="Proteomes" id="UP000031433"/>
    </source>
</evidence>
<evidence type="ECO:0000256" key="10">
    <source>
        <dbReference type="ARBA" id="ARBA00068570"/>
    </source>
</evidence>
<gene>
    <name evidence="13" type="primary">miaB</name>
    <name evidence="17" type="ORF">SE37_04005</name>
</gene>
<proteinExistence type="inferred from homology"/>
<keyword evidence="2 13" id="KW-0004">4Fe-4S</keyword>
<evidence type="ECO:0000256" key="13">
    <source>
        <dbReference type="HAMAP-Rule" id="MF_01864"/>
    </source>
</evidence>
<dbReference type="InterPro" id="IPR013848">
    <property type="entry name" value="Methylthiotransferase_N"/>
</dbReference>
<evidence type="ECO:0000313" key="17">
    <source>
        <dbReference type="EMBL" id="KIE41852.1"/>
    </source>
</evidence>
<dbReference type="PANTHER" id="PTHR43020:SF2">
    <property type="entry name" value="MITOCHONDRIAL TRNA METHYLTHIOTRANSFERASE CDK5RAP1"/>
    <property type="match status" value="1"/>
</dbReference>
<dbReference type="GO" id="GO:0005829">
    <property type="term" value="C:cytosol"/>
    <property type="evidence" value="ECO:0007669"/>
    <property type="project" value="TreeGrafter"/>
</dbReference>
<dbReference type="HAMAP" id="MF_01864">
    <property type="entry name" value="tRNA_metthiotr_MiaB"/>
    <property type="match status" value="1"/>
</dbReference>
<evidence type="ECO:0000259" key="16">
    <source>
        <dbReference type="PROSITE" id="PS51918"/>
    </source>
</evidence>
<feature type="domain" description="Radical SAM core" evidence="16">
    <location>
        <begin position="145"/>
        <end position="375"/>
    </location>
</feature>
<dbReference type="Pfam" id="PF04055">
    <property type="entry name" value="Radical_SAM"/>
    <property type="match status" value="1"/>
</dbReference>
<dbReference type="InterPro" id="IPR020612">
    <property type="entry name" value="Methylthiotransferase_CS"/>
</dbReference>
<comment type="caution">
    <text evidence="17">The sequence shown here is derived from an EMBL/GenBank/DDBJ whole genome shotgun (WGS) entry which is preliminary data.</text>
</comment>
<evidence type="ECO:0000259" key="15">
    <source>
        <dbReference type="PROSITE" id="PS51449"/>
    </source>
</evidence>
<dbReference type="EC" id="2.8.4.3" evidence="9 13"/>
<dbReference type="PANTHER" id="PTHR43020">
    <property type="entry name" value="CDK5 REGULATORY SUBUNIT-ASSOCIATED PROTEIN 1"/>
    <property type="match status" value="1"/>
</dbReference>
<keyword evidence="7 13" id="KW-0408">Iron</keyword>
<evidence type="ECO:0000256" key="7">
    <source>
        <dbReference type="ARBA" id="ARBA00023004"/>
    </source>
</evidence>
<evidence type="ECO:0000256" key="6">
    <source>
        <dbReference type="ARBA" id="ARBA00022723"/>
    </source>
</evidence>
<keyword evidence="5 13" id="KW-0949">S-adenosyl-L-methionine</keyword>
<name>A0A0C1QMK1_9BACT</name>
<keyword evidence="18" id="KW-1185">Reference proteome</keyword>
<dbReference type="PROSITE" id="PS51918">
    <property type="entry name" value="RADICAL_SAM"/>
    <property type="match status" value="1"/>
</dbReference>
<evidence type="ECO:0000256" key="1">
    <source>
        <dbReference type="ARBA" id="ARBA00003234"/>
    </source>
</evidence>
<dbReference type="PROSITE" id="PS51449">
    <property type="entry name" value="MTTASE_N"/>
    <property type="match status" value="1"/>
</dbReference>
<evidence type="ECO:0000259" key="14">
    <source>
        <dbReference type="PROSITE" id="PS50926"/>
    </source>
</evidence>
<evidence type="ECO:0000256" key="3">
    <source>
        <dbReference type="ARBA" id="ARBA00022490"/>
    </source>
</evidence>
<dbReference type="GO" id="GO:0051539">
    <property type="term" value="F:4 iron, 4 sulfur cluster binding"/>
    <property type="evidence" value="ECO:0007669"/>
    <property type="project" value="UniProtKB-UniRule"/>
</dbReference>
<dbReference type="InterPro" id="IPR038135">
    <property type="entry name" value="Methylthiotransferase_N_sf"/>
</dbReference>
<sequence length="446" mass="49315">MTENKYLYVETFGCQMNVNDSEKIATLLKDVGYLSTDDPDRADLVILNTCSVRAKAEQKVYGHLGRFKGARSRKKGFLLGVGGCVAQQEGERLLQKVPWLDLVFGTHNLHLLPEMVRAAEQGERRAEVGFIDNETRLDLFPETGGEGGVTRFVTVMQGCDNFCSYCIVPYVRGREISRRSSDIIDEVRKAVAEGVKEVTLLGQNVNSYGLKTDGELSFAGLIRRIAGVEGLERIRFTTSHPKDISPELITCFAEVPKLCGHIHLPAQSGSDAVLARMNRGYTRAGYLEKVAALKAARPGIQFTGDMIVGFPGETEEDFQATISLMEEVRYADLFSFIYSPRPETAAAGIRDTVSRKEKQSRLDRLQSLQQQMKRERNISFVGSRQLVLVEGVSKRGDQLYGRIDGNRIVNFAAGPALIGTMAEVTITQDYQNSLLGEIVTDNGGAR</sequence>
<keyword evidence="8 13" id="KW-0411">Iron-sulfur</keyword>
<dbReference type="InterPro" id="IPR023404">
    <property type="entry name" value="rSAM_horseshoe"/>
</dbReference>
<keyword evidence="4 13" id="KW-0808">Transferase</keyword>
<dbReference type="PROSITE" id="PS50926">
    <property type="entry name" value="TRAM"/>
    <property type="match status" value="1"/>
</dbReference>
<keyword evidence="13" id="KW-0819">tRNA processing</keyword>
<dbReference type="InterPro" id="IPR002792">
    <property type="entry name" value="TRAM_dom"/>
</dbReference>
<evidence type="ECO:0000256" key="5">
    <source>
        <dbReference type="ARBA" id="ARBA00022691"/>
    </source>
</evidence>
<evidence type="ECO:0000256" key="12">
    <source>
        <dbReference type="ARBA" id="ARBA00081141"/>
    </source>
</evidence>
<dbReference type="SFLD" id="SFLDS00029">
    <property type="entry name" value="Radical_SAM"/>
    <property type="match status" value="1"/>
</dbReference>
<dbReference type="Proteomes" id="UP000031433">
    <property type="component" value="Unassembled WGS sequence"/>
</dbReference>
<reference evidence="17 18" key="1">
    <citation type="submission" date="2015-01" db="EMBL/GenBank/DDBJ databases">
        <title>Genome sequence of the anaerobic bacterium Geobacter soli GSS01, a dissimilatory Fe(III) reducer from soil.</title>
        <authorList>
            <person name="Yang G."/>
            <person name="Zhou S."/>
        </authorList>
    </citation>
    <scope>NUCLEOTIDE SEQUENCE [LARGE SCALE GENOMIC DNA]</scope>
    <source>
        <strain evidence="17 18">GSS01</strain>
    </source>
</reference>
<dbReference type="EMBL" id="JXBL01000001">
    <property type="protein sequence ID" value="KIE41852.1"/>
    <property type="molecule type" value="Genomic_DNA"/>
</dbReference>
<dbReference type="NCBIfam" id="TIGR01574">
    <property type="entry name" value="miaB-methiolase"/>
    <property type="match status" value="1"/>
</dbReference>
<feature type="binding site" evidence="13">
    <location>
        <position position="84"/>
    </location>
    <ligand>
        <name>[4Fe-4S] cluster</name>
        <dbReference type="ChEBI" id="CHEBI:49883"/>
        <label>1</label>
    </ligand>
</feature>
<dbReference type="SFLD" id="SFLDG01061">
    <property type="entry name" value="methylthiotransferase"/>
    <property type="match status" value="1"/>
</dbReference>
<dbReference type="InterPro" id="IPR005839">
    <property type="entry name" value="Methylthiotransferase"/>
</dbReference>
<dbReference type="SUPFAM" id="SSF102114">
    <property type="entry name" value="Radical SAM enzymes"/>
    <property type="match status" value="1"/>
</dbReference>
<comment type="catalytic activity">
    <reaction evidence="13">
        <text>N(6)-dimethylallyladenosine(37) in tRNA + (sulfur carrier)-SH + AH2 + 2 S-adenosyl-L-methionine = 2-methylsulfanyl-N(6)-dimethylallyladenosine(37) in tRNA + (sulfur carrier)-H + 5'-deoxyadenosine + L-methionine + A + S-adenosyl-L-homocysteine + 2 H(+)</text>
        <dbReference type="Rhea" id="RHEA:37067"/>
        <dbReference type="Rhea" id="RHEA-COMP:10375"/>
        <dbReference type="Rhea" id="RHEA-COMP:10376"/>
        <dbReference type="Rhea" id="RHEA-COMP:14737"/>
        <dbReference type="Rhea" id="RHEA-COMP:14739"/>
        <dbReference type="ChEBI" id="CHEBI:13193"/>
        <dbReference type="ChEBI" id="CHEBI:15378"/>
        <dbReference type="ChEBI" id="CHEBI:17319"/>
        <dbReference type="ChEBI" id="CHEBI:17499"/>
        <dbReference type="ChEBI" id="CHEBI:29917"/>
        <dbReference type="ChEBI" id="CHEBI:57844"/>
        <dbReference type="ChEBI" id="CHEBI:57856"/>
        <dbReference type="ChEBI" id="CHEBI:59789"/>
        <dbReference type="ChEBI" id="CHEBI:64428"/>
        <dbReference type="ChEBI" id="CHEBI:74415"/>
        <dbReference type="ChEBI" id="CHEBI:74417"/>
        <dbReference type="EC" id="2.8.4.3"/>
    </reaction>
</comment>
<organism evidence="17 18">
    <name type="scientific">Geobacter soli</name>
    <dbReference type="NCBI Taxonomy" id="1510391"/>
    <lineage>
        <taxon>Bacteria</taxon>
        <taxon>Pseudomonadati</taxon>
        <taxon>Thermodesulfobacteriota</taxon>
        <taxon>Desulfuromonadia</taxon>
        <taxon>Geobacterales</taxon>
        <taxon>Geobacteraceae</taxon>
        <taxon>Geobacter</taxon>
    </lineage>
</organism>
<feature type="binding site" evidence="13">
    <location>
        <position position="14"/>
    </location>
    <ligand>
        <name>[4Fe-4S] cluster</name>
        <dbReference type="ChEBI" id="CHEBI:49883"/>
        <label>1</label>
    </ligand>
</feature>
<comment type="subunit">
    <text evidence="13">Monomer.</text>
</comment>
<comment type="similarity">
    <text evidence="13">Belongs to the methylthiotransferase family. MiaB subfamily.</text>
</comment>
<feature type="binding site" evidence="13">
    <location>
        <position position="163"/>
    </location>
    <ligand>
        <name>[4Fe-4S] cluster</name>
        <dbReference type="ChEBI" id="CHEBI:49883"/>
        <label>2</label>
        <note>4Fe-4S-S-AdoMet</note>
    </ligand>
</feature>
<feature type="domain" description="TRAM" evidence="14">
    <location>
        <begin position="378"/>
        <end position="440"/>
    </location>
</feature>
<dbReference type="CDD" id="cd01335">
    <property type="entry name" value="Radical_SAM"/>
    <property type="match status" value="1"/>
</dbReference>
<feature type="binding site" evidence="13">
    <location>
        <position position="159"/>
    </location>
    <ligand>
        <name>[4Fe-4S] cluster</name>
        <dbReference type="ChEBI" id="CHEBI:49883"/>
        <label>2</label>
        <note>4Fe-4S-S-AdoMet</note>
    </ligand>
</feature>
<evidence type="ECO:0000256" key="8">
    <source>
        <dbReference type="ARBA" id="ARBA00023014"/>
    </source>
</evidence>
<keyword evidence="6 13" id="KW-0479">Metal-binding</keyword>
<dbReference type="InterPro" id="IPR007197">
    <property type="entry name" value="rSAM"/>
</dbReference>
<dbReference type="InterPro" id="IPR006463">
    <property type="entry name" value="MiaB_methiolase"/>
</dbReference>
<protein>
    <recommendedName>
        <fullName evidence="10 13">tRNA-2-methylthio-N(6)-dimethylallyladenosine synthase</fullName>
        <ecNumber evidence="9 13">2.8.4.3</ecNumber>
    </recommendedName>
    <alternativeName>
        <fullName evidence="12 13">(Dimethylallyl)adenosine tRNA methylthiotransferase MiaB</fullName>
    </alternativeName>
    <alternativeName>
        <fullName evidence="11 13">tRNA-i(6)A37 methylthiotransferase</fullName>
    </alternativeName>
</protein>
<feature type="binding site" evidence="13">
    <location>
        <position position="50"/>
    </location>
    <ligand>
        <name>[4Fe-4S] cluster</name>
        <dbReference type="ChEBI" id="CHEBI:49883"/>
        <label>1</label>
    </ligand>
</feature>
<dbReference type="SFLD" id="SFLDG01082">
    <property type="entry name" value="B12-binding_domain_containing"/>
    <property type="match status" value="1"/>
</dbReference>
<dbReference type="SFLD" id="SFLDF00273">
    <property type="entry name" value="(dimethylallyl)adenosine_tRNA"/>
    <property type="match status" value="1"/>
</dbReference>
<dbReference type="Gene3D" id="3.80.30.20">
    <property type="entry name" value="tm_1862 like domain"/>
    <property type="match status" value="1"/>
</dbReference>
<dbReference type="Pfam" id="PF00919">
    <property type="entry name" value="UPF0004"/>
    <property type="match status" value="1"/>
</dbReference>
<dbReference type="PROSITE" id="PS01278">
    <property type="entry name" value="MTTASE_RADICAL"/>
    <property type="match status" value="1"/>
</dbReference>
<evidence type="ECO:0000256" key="11">
    <source>
        <dbReference type="ARBA" id="ARBA00080698"/>
    </source>
</evidence>
<dbReference type="GO" id="GO:0035597">
    <property type="term" value="F:tRNA-2-methylthio-N(6)-dimethylallyladenosine(37) synthase activity"/>
    <property type="evidence" value="ECO:0007669"/>
    <property type="project" value="UniProtKB-EC"/>
</dbReference>
<dbReference type="SMART" id="SM00729">
    <property type="entry name" value="Elp3"/>
    <property type="match status" value="1"/>
</dbReference>
<keyword evidence="3 13" id="KW-0963">Cytoplasm</keyword>
<feature type="binding site" evidence="13">
    <location>
        <position position="166"/>
    </location>
    <ligand>
        <name>[4Fe-4S] cluster</name>
        <dbReference type="ChEBI" id="CHEBI:49883"/>
        <label>2</label>
        <note>4Fe-4S-S-AdoMet</note>
    </ligand>
</feature>
<dbReference type="InterPro" id="IPR006638">
    <property type="entry name" value="Elp3/MiaA/NifB-like_rSAM"/>
</dbReference>